<proteinExistence type="predicted"/>
<evidence type="ECO:0000256" key="2">
    <source>
        <dbReference type="ARBA" id="ARBA00022723"/>
    </source>
</evidence>
<keyword evidence="5" id="KW-0503">Monooxygenase</keyword>
<evidence type="ECO:0000256" key="5">
    <source>
        <dbReference type="ARBA" id="ARBA00023033"/>
    </source>
</evidence>
<keyword evidence="1 6" id="KW-0349">Heme</keyword>
<accession>A0A2N9I838</accession>
<dbReference type="InterPro" id="IPR002401">
    <property type="entry name" value="Cyt_P450_E_grp-I"/>
</dbReference>
<evidence type="ECO:0000256" key="1">
    <source>
        <dbReference type="ARBA" id="ARBA00022617"/>
    </source>
</evidence>
<keyword evidence="2 6" id="KW-0479">Metal-binding</keyword>
<dbReference type="Gene3D" id="1.10.630.10">
    <property type="entry name" value="Cytochrome P450"/>
    <property type="match status" value="1"/>
</dbReference>
<name>A0A2N9I838_FAGSY</name>
<evidence type="ECO:0008006" key="8">
    <source>
        <dbReference type="Google" id="ProtNLM"/>
    </source>
</evidence>
<dbReference type="GO" id="GO:0016705">
    <property type="term" value="F:oxidoreductase activity, acting on paired donors, with incorporation or reduction of molecular oxygen"/>
    <property type="evidence" value="ECO:0007669"/>
    <property type="project" value="InterPro"/>
</dbReference>
<comment type="cofactor">
    <cofactor evidence="6">
        <name>heme</name>
        <dbReference type="ChEBI" id="CHEBI:30413"/>
    </cofactor>
</comment>
<dbReference type="EMBL" id="OIVN01005370">
    <property type="protein sequence ID" value="SPD22157.1"/>
    <property type="molecule type" value="Genomic_DNA"/>
</dbReference>
<dbReference type="InterPro" id="IPR001128">
    <property type="entry name" value="Cyt_P450"/>
</dbReference>
<evidence type="ECO:0000313" key="7">
    <source>
        <dbReference type="EMBL" id="SPD22157.1"/>
    </source>
</evidence>
<evidence type="ECO:0000256" key="4">
    <source>
        <dbReference type="ARBA" id="ARBA00023004"/>
    </source>
</evidence>
<reference evidence="7" key="1">
    <citation type="submission" date="2018-02" db="EMBL/GenBank/DDBJ databases">
        <authorList>
            <person name="Cohen D.B."/>
            <person name="Kent A.D."/>
        </authorList>
    </citation>
    <scope>NUCLEOTIDE SEQUENCE</scope>
</reference>
<dbReference type="GO" id="GO:0004497">
    <property type="term" value="F:monooxygenase activity"/>
    <property type="evidence" value="ECO:0007669"/>
    <property type="project" value="UniProtKB-KW"/>
</dbReference>
<sequence>MSFDNCNIGGYDIPPDMMLLINAWAIHRDSKLWDDVIQFKPERFEIGDGNAYKLMPFGLGRRACPRKGLAQYTLSLTLGLLIQCFEWERVTKEEVDMAECNGVIMPKSSPFEAMCKARPIIHKVLLESMRDV</sequence>
<evidence type="ECO:0000256" key="6">
    <source>
        <dbReference type="PIRSR" id="PIRSR602401-1"/>
    </source>
</evidence>
<protein>
    <recommendedName>
        <fullName evidence="8">Cytochrome P450</fullName>
    </recommendedName>
</protein>
<dbReference type="PANTHER" id="PTHR47947:SF24">
    <property type="entry name" value="ISOFLAVONE 2'-HYDROXYLASE-LIKE"/>
    <property type="match status" value="1"/>
</dbReference>
<dbReference type="InterPro" id="IPR036396">
    <property type="entry name" value="Cyt_P450_sf"/>
</dbReference>
<keyword evidence="3" id="KW-0560">Oxidoreductase</keyword>
<feature type="binding site" description="axial binding residue" evidence="6">
    <location>
        <position position="64"/>
    </location>
    <ligand>
        <name>heme</name>
        <dbReference type="ChEBI" id="CHEBI:30413"/>
    </ligand>
    <ligandPart>
        <name>Fe</name>
        <dbReference type="ChEBI" id="CHEBI:18248"/>
    </ligandPart>
</feature>
<dbReference type="PRINTS" id="PR00463">
    <property type="entry name" value="EP450I"/>
</dbReference>
<organism evidence="7">
    <name type="scientific">Fagus sylvatica</name>
    <name type="common">Beechnut</name>
    <dbReference type="NCBI Taxonomy" id="28930"/>
    <lineage>
        <taxon>Eukaryota</taxon>
        <taxon>Viridiplantae</taxon>
        <taxon>Streptophyta</taxon>
        <taxon>Embryophyta</taxon>
        <taxon>Tracheophyta</taxon>
        <taxon>Spermatophyta</taxon>
        <taxon>Magnoliopsida</taxon>
        <taxon>eudicotyledons</taxon>
        <taxon>Gunneridae</taxon>
        <taxon>Pentapetalae</taxon>
        <taxon>rosids</taxon>
        <taxon>fabids</taxon>
        <taxon>Fagales</taxon>
        <taxon>Fagaceae</taxon>
        <taxon>Fagus</taxon>
    </lineage>
</organism>
<keyword evidence="4 6" id="KW-0408">Iron</keyword>
<dbReference type="PANTHER" id="PTHR47947">
    <property type="entry name" value="CYTOCHROME P450 82C3-RELATED"/>
    <property type="match status" value="1"/>
</dbReference>
<gene>
    <name evidence="7" type="ORF">FSB_LOCUS50039</name>
</gene>
<dbReference type="GO" id="GO:0005506">
    <property type="term" value="F:iron ion binding"/>
    <property type="evidence" value="ECO:0007669"/>
    <property type="project" value="InterPro"/>
</dbReference>
<dbReference type="SUPFAM" id="SSF48264">
    <property type="entry name" value="Cytochrome P450"/>
    <property type="match status" value="1"/>
</dbReference>
<evidence type="ECO:0000256" key="3">
    <source>
        <dbReference type="ARBA" id="ARBA00023002"/>
    </source>
</evidence>
<dbReference type="GO" id="GO:0020037">
    <property type="term" value="F:heme binding"/>
    <property type="evidence" value="ECO:0007669"/>
    <property type="project" value="InterPro"/>
</dbReference>
<dbReference type="Pfam" id="PF00067">
    <property type="entry name" value="p450"/>
    <property type="match status" value="1"/>
</dbReference>
<dbReference type="InterPro" id="IPR050651">
    <property type="entry name" value="Plant_Cytochrome_P450_Monoox"/>
</dbReference>
<dbReference type="AlphaFoldDB" id="A0A2N9I838"/>